<organism evidence="3 4">
    <name type="scientific">Nonomuraea diastatica</name>
    <dbReference type="NCBI Taxonomy" id="1848329"/>
    <lineage>
        <taxon>Bacteria</taxon>
        <taxon>Bacillati</taxon>
        <taxon>Actinomycetota</taxon>
        <taxon>Actinomycetes</taxon>
        <taxon>Streptosporangiales</taxon>
        <taxon>Streptosporangiaceae</taxon>
        <taxon>Nonomuraea</taxon>
    </lineage>
</organism>
<dbReference type="InterPro" id="IPR023809">
    <property type="entry name" value="Thiopep_bacteriocin_synth_dom"/>
</dbReference>
<evidence type="ECO:0000313" key="4">
    <source>
        <dbReference type="Proteomes" id="UP000294543"/>
    </source>
</evidence>
<evidence type="ECO:0000259" key="2">
    <source>
        <dbReference type="Pfam" id="PF14028"/>
    </source>
</evidence>
<feature type="domain" description="Thiopeptide-type bacteriocin biosynthesis" evidence="2">
    <location>
        <begin position="805"/>
        <end position="1064"/>
    </location>
</feature>
<dbReference type="Pfam" id="PF04738">
    <property type="entry name" value="Lant_dehydr_N"/>
    <property type="match status" value="1"/>
</dbReference>
<protein>
    <recommendedName>
        <fullName evidence="5">Lantibiotic dehydratase</fullName>
    </recommendedName>
</protein>
<feature type="domain" description="Lantibiotic dehydratase N-terminal" evidence="1">
    <location>
        <begin position="78"/>
        <end position="726"/>
    </location>
</feature>
<sequence>MIMVEPNNKRQPDTGPGSGSLYVAADFFVLRAPILPADTLDALAEGSDSLPTETSEAWLANRRAEGRRRLRPLTQSLRVRQAIHVASPSVSASLREMGREVADGARPGSAFLRYLTRMSTRATPHGLFAGVAQGTFASEAKAALEEDPVKLTRTRPDMGWLRAVMREIEAEEESRELLPVCVNDLAYEAGGRLILFRPDSTPGHAGDRAEIRLTRAVVVALRLAARNLTYGQLLAGVAAEFPKVSRQKIRNLIDQLWDSGVILCALQPRRTSPRPDQSLVEQLDKHSVRSEAVKGLADVSRLLAEVDARPGAVDTAVLDKLVASQRALTPGHVGQTYRLDTALAAEVELPQDIATEAAAAAEILMRLGCVSPRPVHIVNYHHRFVEAYGMDSELPLLDVLRSETGIGPPSTYELPPRHLPLPWSHEDTTMSAKRDRALTELVAHSSRHELTEVELTDDWFAGLTVWSPDDPRCAPRTSLDLYLHIAAHSVDAINDGQWRIVLGTFGYNGGLHSVGRFFDLLDDSIIPKMRSHLREEERLQPDAMFAELNYAAPDWFGFNVSIHPDVRKYEVSVNAPPNLAPDRQISLEDILLGANSTNFYLRSASRGKRLVVSQAHALSSMFAPNECRALLEFSGDGFTATTRFDWGVLSDAPALPRLTRGRIVVSPARWTISKRTFASSYASLDEFFHACQEWRVRWRVPRHVYLTDFDNRLLLDLEHPLGVDELLRVVRRCERQAWQRNLTVDEMLPDADGLWLRDRAGRRYHSELTVPLRLGEPHKDLSDDRSRLPESSQGVTRRWMPGGEWVHLKLYSALELHDAIIGGPLLSLLSELKGTGLAEQWFYIRYADPLAHLRLRFRVAAADRAGELLLHCAAWGRRLVEEKWANDLTFASYDREVERYGGSHAIESLENVFFRNSEVSAELVRLAHTRPSEFDMEILCVAAMQNLLDAWGRPPSSDRRSAQALSRLSDANRKRFRQLRPLLCEVLAPGESRPDPRSAAYKTELGPIFSLQYPEVQMAAKSVRRLAECGLLAGSEDRIVESLIHMQANRLLGADGERERNCFGLWGMAQRAIRGRPAKRSQP</sequence>
<dbReference type="Pfam" id="PF14028">
    <property type="entry name" value="Lant_dehydr_C"/>
    <property type="match status" value="1"/>
</dbReference>
<dbReference type="AlphaFoldDB" id="A0A4R4WLP5"/>
<proteinExistence type="predicted"/>
<accession>A0A4R4WLP5</accession>
<dbReference type="Proteomes" id="UP000294543">
    <property type="component" value="Unassembled WGS sequence"/>
</dbReference>
<keyword evidence="4" id="KW-1185">Reference proteome</keyword>
<gene>
    <name evidence="3" type="ORF">E1294_30760</name>
</gene>
<comment type="caution">
    <text evidence="3">The sequence shown here is derived from an EMBL/GenBank/DDBJ whole genome shotgun (WGS) entry which is preliminary data.</text>
</comment>
<evidence type="ECO:0008006" key="5">
    <source>
        <dbReference type="Google" id="ProtNLM"/>
    </source>
</evidence>
<evidence type="ECO:0000313" key="3">
    <source>
        <dbReference type="EMBL" id="TDD16615.1"/>
    </source>
</evidence>
<dbReference type="OrthoDB" id="1273722at2"/>
<evidence type="ECO:0000259" key="1">
    <source>
        <dbReference type="Pfam" id="PF04738"/>
    </source>
</evidence>
<name>A0A4R4WLP5_9ACTN</name>
<dbReference type="NCBIfam" id="TIGR03891">
    <property type="entry name" value="thiopep_ocin"/>
    <property type="match status" value="1"/>
</dbReference>
<reference evidence="3 4" key="1">
    <citation type="submission" date="2019-03" db="EMBL/GenBank/DDBJ databases">
        <title>Draft genome sequences of novel Actinobacteria.</title>
        <authorList>
            <person name="Sahin N."/>
            <person name="Ay H."/>
            <person name="Saygin H."/>
        </authorList>
    </citation>
    <scope>NUCLEOTIDE SEQUENCE [LARGE SCALE GENOMIC DNA]</scope>
    <source>
        <strain evidence="3 4">KC712</strain>
    </source>
</reference>
<dbReference type="InterPro" id="IPR006827">
    <property type="entry name" value="Lant_deHydtase_N"/>
</dbReference>
<dbReference type="EMBL" id="SMKP01000102">
    <property type="protein sequence ID" value="TDD16615.1"/>
    <property type="molecule type" value="Genomic_DNA"/>
</dbReference>